<feature type="compositionally biased region" description="Basic and acidic residues" evidence="1">
    <location>
        <begin position="125"/>
        <end position="141"/>
    </location>
</feature>
<gene>
    <name evidence="2" type="ORF">Esi_0132_0054</name>
</gene>
<dbReference type="OrthoDB" id="10524790at2759"/>
<proteinExistence type="predicted"/>
<keyword evidence="3" id="KW-1185">Reference proteome</keyword>
<feature type="compositionally biased region" description="Gly residues" evidence="1">
    <location>
        <begin position="274"/>
        <end position="289"/>
    </location>
</feature>
<feature type="compositionally biased region" description="Polar residues" evidence="1">
    <location>
        <begin position="154"/>
        <end position="174"/>
    </location>
</feature>
<evidence type="ECO:0000256" key="1">
    <source>
        <dbReference type="SAM" id="MobiDB-lite"/>
    </source>
</evidence>
<evidence type="ECO:0000313" key="2">
    <source>
        <dbReference type="EMBL" id="CBN78587.1"/>
    </source>
</evidence>
<dbReference type="EMBL" id="FN647950">
    <property type="protein sequence ID" value="CBN78587.1"/>
    <property type="molecule type" value="Genomic_DNA"/>
</dbReference>
<protein>
    <submittedName>
        <fullName evidence="2">Uncharacterized protein</fullName>
    </submittedName>
</protein>
<feature type="compositionally biased region" description="Basic and acidic residues" evidence="1">
    <location>
        <begin position="186"/>
        <end position="199"/>
    </location>
</feature>
<feature type="compositionally biased region" description="Low complexity" evidence="1">
    <location>
        <begin position="50"/>
        <end position="63"/>
    </location>
</feature>
<dbReference type="AlphaFoldDB" id="D8LEM4"/>
<sequence length="372" mass="39236">MGVNHRRNAIASFRDVKLDPPMVYLVRYAPCTAAPTRRVSWCISSKNRRTSQTTLSKKTTGTTPRQAPTVAAGVPQGEARAPSNVDKTGANKAWQGRKATKDRDSTDGGDKNSSSKKRRGSNGGKDNRGEVSKVNATREDLPTTVSVETTVSSLRSPTSAAATKPLSSPPNRSGDTAGMAPSVEFHLLRQAREVAKKEAAASGGGRRPRAPSRRALEASGQLKHDGAQWMTRERKAEEARFKAELREQRRQYKAAGLKSGVVLEAFVAEAAGTGTAGDGVGGGVAGELGVGSATTKHGRDPAWQKVSPGILAASPEQEQATEQEETLSPSSERPSKRPRPPAAPNSTPRSESPNMVEDLSGILDGPSSNGVA</sequence>
<evidence type="ECO:0000313" key="3">
    <source>
        <dbReference type="Proteomes" id="UP000002630"/>
    </source>
</evidence>
<feature type="compositionally biased region" description="Low complexity" evidence="1">
    <location>
        <begin position="143"/>
        <end position="153"/>
    </location>
</feature>
<dbReference type="InParanoid" id="D8LEM4"/>
<reference evidence="2 3" key="1">
    <citation type="journal article" date="2010" name="Nature">
        <title>The Ectocarpus genome and the independent evolution of multicellularity in brown algae.</title>
        <authorList>
            <person name="Cock J.M."/>
            <person name="Sterck L."/>
            <person name="Rouze P."/>
            <person name="Scornet D."/>
            <person name="Allen A.E."/>
            <person name="Amoutzias G."/>
            <person name="Anthouard V."/>
            <person name="Artiguenave F."/>
            <person name="Aury J.M."/>
            <person name="Badger J.H."/>
            <person name="Beszteri B."/>
            <person name="Billiau K."/>
            <person name="Bonnet E."/>
            <person name="Bothwell J.H."/>
            <person name="Bowler C."/>
            <person name="Boyen C."/>
            <person name="Brownlee C."/>
            <person name="Carrano C.J."/>
            <person name="Charrier B."/>
            <person name="Cho G.Y."/>
            <person name="Coelho S.M."/>
            <person name="Collen J."/>
            <person name="Corre E."/>
            <person name="Da Silva C."/>
            <person name="Delage L."/>
            <person name="Delaroque N."/>
            <person name="Dittami S.M."/>
            <person name="Doulbeau S."/>
            <person name="Elias M."/>
            <person name="Farnham G."/>
            <person name="Gachon C.M."/>
            <person name="Gschloessl B."/>
            <person name="Heesch S."/>
            <person name="Jabbari K."/>
            <person name="Jubin C."/>
            <person name="Kawai H."/>
            <person name="Kimura K."/>
            <person name="Kloareg B."/>
            <person name="Kupper F.C."/>
            <person name="Lang D."/>
            <person name="Le Bail A."/>
            <person name="Leblanc C."/>
            <person name="Lerouge P."/>
            <person name="Lohr M."/>
            <person name="Lopez P.J."/>
            <person name="Martens C."/>
            <person name="Maumus F."/>
            <person name="Michel G."/>
            <person name="Miranda-Saavedra D."/>
            <person name="Morales J."/>
            <person name="Moreau H."/>
            <person name="Motomura T."/>
            <person name="Nagasato C."/>
            <person name="Napoli C.A."/>
            <person name="Nelson D.R."/>
            <person name="Nyvall-Collen P."/>
            <person name="Peters A.F."/>
            <person name="Pommier C."/>
            <person name="Potin P."/>
            <person name="Poulain J."/>
            <person name="Quesneville H."/>
            <person name="Read B."/>
            <person name="Rensing S.A."/>
            <person name="Ritter A."/>
            <person name="Rousvoal S."/>
            <person name="Samanta M."/>
            <person name="Samson G."/>
            <person name="Schroeder D.C."/>
            <person name="Segurens B."/>
            <person name="Strittmatter M."/>
            <person name="Tonon T."/>
            <person name="Tregear J.W."/>
            <person name="Valentin K."/>
            <person name="von Dassow P."/>
            <person name="Yamagishi T."/>
            <person name="Van de Peer Y."/>
            <person name="Wincker P."/>
        </authorList>
    </citation>
    <scope>NUCLEOTIDE SEQUENCE [LARGE SCALE GENOMIC DNA]</scope>
    <source>
        <strain evidence="3">Ec32 / CCAP1310/4</strain>
    </source>
</reference>
<feature type="region of interest" description="Disordered" evidence="1">
    <location>
        <begin position="273"/>
        <end position="372"/>
    </location>
</feature>
<feature type="region of interest" description="Disordered" evidence="1">
    <location>
        <begin position="46"/>
        <end position="233"/>
    </location>
</feature>
<accession>D8LEM4</accession>
<feature type="compositionally biased region" description="Basic and acidic residues" evidence="1">
    <location>
        <begin position="99"/>
        <end position="110"/>
    </location>
</feature>
<organism evidence="2 3">
    <name type="scientific">Ectocarpus siliculosus</name>
    <name type="common">Brown alga</name>
    <name type="synonym">Conferva siliculosa</name>
    <dbReference type="NCBI Taxonomy" id="2880"/>
    <lineage>
        <taxon>Eukaryota</taxon>
        <taxon>Sar</taxon>
        <taxon>Stramenopiles</taxon>
        <taxon>Ochrophyta</taxon>
        <taxon>PX clade</taxon>
        <taxon>Phaeophyceae</taxon>
        <taxon>Ectocarpales</taxon>
        <taxon>Ectocarpaceae</taxon>
        <taxon>Ectocarpus</taxon>
    </lineage>
</organism>
<dbReference type="Proteomes" id="UP000002630">
    <property type="component" value="Linkage Group LG24"/>
</dbReference>
<name>D8LEM4_ECTSI</name>
<dbReference type="EMBL" id="FN649749">
    <property type="protein sequence ID" value="CBN78587.1"/>
    <property type="molecule type" value="Genomic_DNA"/>
</dbReference>
<feature type="compositionally biased region" description="Basic and acidic residues" evidence="1">
    <location>
        <begin position="222"/>
        <end position="233"/>
    </location>
</feature>